<dbReference type="PROSITE" id="PS01224">
    <property type="entry name" value="ARGC"/>
    <property type="match status" value="1"/>
</dbReference>
<sequence>MVSAGIAGGTGYTAGELIWLLLQHPAVELRFVHSRSQAGKAVSSVHTDLMGETDLQFSSELSAVEVLFLCLPHGKAREFLAEQSIAPGTRIIDLSHDHRLGNSGFVYGLPELNKEAIRHSRQVANPGCFATALQLALLPLARERRLQGEVHVQAITGATGAGAGLSDTTHFSWRSNNLSVYKAFGHQHLGEIKQSLQQLDSDFAQEINFIPLRGNFARGIFASLYTEIDLSLEQAMQLYKSFYADAPFVQVTTDDISLKEVVNTNRCFLQLQKHGKKLLILSAIDNLLKGASGQAVQNMNLMLGLDESTGLQLKPIRY</sequence>
<reference evidence="8 9" key="1">
    <citation type="journal article" date="2013" name="Genome Announc.">
        <title>Draft Genome Sequence of Cesiribacter andamanensis Strain AMV16T, Isolated from a Soil Sample from a Mud Volcano in the Andaman Islands, India.</title>
        <authorList>
            <person name="Shivaji S."/>
            <person name="Ara S."/>
            <person name="Begum Z."/>
            <person name="Srinivas T.N."/>
            <person name="Singh A."/>
            <person name="Kumar Pinnaka A."/>
        </authorList>
    </citation>
    <scope>NUCLEOTIDE SEQUENCE [LARGE SCALE GENOMIC DNA]</scope>
    <source>
        <strain evidence="8 9">AMV16</strain>
    </source>
</reference>
<dbReference type="RefSeq" id="WP_009193848.1">
    <property type="nucleotide sequence ID" value="NZ_AODQ01000006.1"/>
</dbReference>
<accession>M7NAW1</accession>
<comment type="subcellular location">
    <subcellularLocation>
        <location evidence="5">Cytoplasm</location>
    </subcellularLocation>
</comment>
<keyword evidence="4 5" id="KW-0560">Oxidoreductase</keyword>
<dbReference type="Gene3D" id="3.30.360.10">
    <property type="entry name" value="Dihydrodipicolinate Reductase, domain 2"/>
    <property type="match status" value="1"/>
</dbReference>
<dbReference type="Pfam" id="PF22698">
    <property type="entry name" value="Semialdhyde_dhC_1"/>
    <property type="match status" value="1"/>
</dbReference>
<evidence type="ECO:0000256" key="5">
    <source>
        <dbReference type="HAMAP-Rule" id="MF_00150"/>
    </source>
</evidence>
<dbReference type="OrthoDB" id="9801289at2"/>
<dbReference type="PANTHER" id="PTHR32338:SF10">
    <property type="entry name" value="N-ACETYL-GAMMA-GLUTAMYL-PHOSPHATE REDUCTASE, CHLOROPLASTIC-RELATED"/>
    <property type="match status" value="1"/>
</dbReference>
<dbReference type="NCBIfam" id="TIGR01850">
    <property type="entry name" value="argC"/>
    <property type="match status" value="1"/>
</dbReference>
<dbReference type="EC" id="1.2.1.38" evidence="5"/>
<dbReference type="GO" id="GO:0005737">
    <property type="term" value="C:cytoplasm"/>
    <property type="evidence" value="ECO:0007669"/>
    <property type="project" value="UniProtKB-SubCell"/>
</dbReference>
<comment type="pathway">
    <text evidence="5">Amino-acid biosynthesis; L-arginine biosynthesis; N(2)-acetyl-L-ornithine from L-glutamate: step 3/4.</text>
</comment>
<dbReference type="UniPathway" id="UPA00068">
    <property type="reaction ID" value="UER00108"/>
</dbReference>
<comment type="caution">
    <text evidence="8">The sequence shown here is derived from an EMBL/GenBank/DDBJ whole genome shotgun (WGS) entry which is preliminary data.</text>
</comment>
<dbReference type="Gene3D" id="3.40.50.720">
    <property type="entry name" value="NAD(P)-binding Rossmann-like Domain"/>
    <property type="match status" value="1"/>
</dbReference>
<feature type="domain" description="Semialdehyde dehydrogenase NAD-binding" evidence="7">
    <location>
        <begin position="3"/>
        <end position="120"/>
    </location>
</feature>
<evidence type="ECO:0000256" key="4">
    <source>
        <dbReference type="ARBA" id="ARBA00023002"/>
    </source>
</evidence>
<dbReference type="GO" id="GO:0051287">
    <property type="term" value="F:NAD binding"/>
    <property type="evidence" value="ECO:0007669"/>
    <property type="project" value="InterPro"/>
</dbReference>
<organism evidence="8 9">
    <name type="scientific">Cesiribacter andamanensis AMV16</name>
    <dbReference type="NCBI Taxonomy" id="1279009"/>
    <lineage>
        <taxon>Bacteria</taxon>
        <taxon>Pseudomonadati</taxon>
        <taxon>Bacteroidota</taxon>
        <taxon>Cytophagia</taxon>
        <taxon>Cytophagales</taxon>
        <taxon>Cesiribacteraceae</taxon>
        <taxon>Cesiribacter</taxon>
    </lineage>
</organism>
<name>M7NAW1_9BACT</name>
<dbReference type="InterPro" id="IPR023013">
    <property type="entry name" value="AGPR_AS"/>
</dbReference>
<dbReference type="GO" id="GO:0003942">
    <property type="term" value="F:N-acetyl-gamma-glutamyl-phosphate reductase activity"/>
    <property type="evidence" value="ECO:0007669"/>
    <property type="project" value="UniProtKB-UniRule"/>
</dbReference>
<dbReference type="SUPFAM" id="SSF51735">
    <property type="entry name" value="NAD(P)-binding Rossmann-fold domains"/>
    <property type="match status" value="1"/>
</dbReference>
<proteinExistence type="inferred from homology"/>
<dbReference type="STRING" id="1279009.ADICEAN_00441"/>
<dbReference type="eggNOG" id="COG0002">
    <property type="taxonomic scope" value="Bacteria"/>
</dbReference>
<evidence type="ECO:0000259" key="7">
    <source>
        <dbReference type="SMART" id="SM00859"/>
    </source>
</evidence>
<dbReference type="AlphaFoldDB" id="M7NAW1"/>
<dbReference type="SUPFAM" id="SSF55347">
    <property type="entry name" value="Glyceraldehyde-3-phosphate dehydrogenase-like, C-terminal domain"/>
    <property type="match status" value="1"/>
</dbReference>
<dbReference type="Pfam" id="PF01118">
    <property type="entry name" value="Semialdhyde_dh"/>
    <property type="match status" value="1"/>
</dbReference>
<dbReference type="InterPro" id="IPR058924">
    <property type="entry name" value="AGPR_dimerisation_dom"/>
</dbReference>
<feature type="active site" evidence="5 6">
    <location>
        <position position="128"/>
    </location>
</feature>
<dbReference type="CDD" id="cd23934">
    <property type="entry name" value="AGPR_1_C"/>
    <property type="match status" value="1"/>
</dbReference>
<dbReference type="SMART" id="SM00859">
    <property type="entry name" value="Semialdhyde_dh"/>
    <property type="match status" value="1"/>
</dbReference>
<dbReference type="InterPro" id="IPR050085">
    <property type="entry name" value="AGPR"/>
</dbReference>
<evidence type="ECO:0000256" key="3">
    <source>
        <dbReference type="ARBA" id="ARBA00022857"/>
    </source>
</evidence>
<dbReference type="HAMAP" id="MF_00150">
    <property type="entry name" value="ArgC_type1"/>
    <property type="match status" value="1"/>
</dbReference>
<dbReference type="EMBL" id="AODQ01000006">
    <property type="protein sequence ID" value="EMR04407.1"/>
    <property type="molecule type" value="Genomic_DNA"/>
</dbReference>
<gene>
    <name evidence="5 8" type="primary">argC</name>
    <name evidence="8" type="ORF">ADICEAN_00441</name>
</gene>
<evidence type="ECO:0000256" key="1">
    <source>
        <dbReference type="ARBA" id="ARBA00022571"/>
    </source>
</evidence>
<comment type="similarity">
    <text evidence="5">Belongs to the NAGSA dehydrogenase family. Type 1 subfamily.</text>
</comment>
<evidence type="ECO:0000256" key="6">
    <source>
        <dbReference type="PROSITE-ProRule" id="PRU10010"/>
    </source>
</evidence>
<dbReference type="InterPro" id="IPR036291">
    <property type="entry name" value="NAD(P)-bd_dom_sf"/>
</dbReference>
<dbReference type="CDD" id="cd17895">
    <property type="entry name" value="AGPR_1_N"/>
    <property type="match status" value="1"/>
</dbReference>
<evidence type="ECO:0000313" key="9">
    <source>
        <dbReference type="Proteomes" id="UP000011910"/>
    </source>
</evidence>
<dbReference type="InterPro" id="IPR000534">
    <property type="entry name" value="Semialdehyde_DH_NAD-bd"/>
</dbReference>
<dbReference type="PANTHER" id="PTHR32338">
    <property type="entry name" value="N-ACETYL-GAMMA-GLUTAMYL-PHOSPHATE REDUCTASE, CHLOROPLASTIC-RELATED-RELATED"/>
    <property type="match status" value="1"/>
</dbReference>
<evidence type="ECO:0000256" key="2">
    <source>
        <dbReference type="ARBA" id="ARBA00022605"/>
    </source>
</evidence>
<keyword evidence="9" id="KW-1185">Reference proteome</keyword>
<evidence type="ECO:0000313" key="8">
    <source>
        <dbReference type="EMBL" id="EMR04407.1"/>
    </source>
</evidence>
<keyword evidence="1 5" id="KW-0055">Arginine biosynthesis</keyword>
<comment type="function">
    <text evidence="5">Catalyzes the NADPH-dependent reduction of N-acetyl-5-glutamyl phosphate to yield N-acetyl-L-glutamate 5-semialdehyde.</text>
</comment>
<dbReference type="PATRIC" id="fig|1279009.4.peg.447"/>
<dbReference type="InterPro" id="IPR000706">
    <property type="entry name" value="AGPR_type-1"/>
</dbReference>
<keyword evidence="5" id="KW-0963">Cytoplasm</keyword>
<comment type="catalytic activity">
    <reaction evidence="5">
        <text>N-acetyl-L-glutamate 5-semialdehyde + phosphate + NADP(+) = N-acetyl-L-glutamyl 5-phosphate + NADPH + H(+)</text>
        <dbReference type="Rhea" id="RHEA:21588"/>
        <dbReference type="ChEBI" id="CHEBI:15378"/>
        <dbReference type="ChEBI" id="CHEBI:29123"/>
        <dbReference type="ChEBI" id="CHEBI:43474"/>
        <dbReference type="ChEBI" id="CHEBI:57783"/>
        <dbReference type="ChEBI" id="CHEBI:57936"/>
        <dbReference type="ChEBI" id="CHEBI:58349"/>
        <dbReference type="EC" id="1.2.1.38"/>
    </reaction>
</comment>
<protein>
    <recommendedName>
        <fullName evidence="5">N-acetyl-gamma-glutamyl-phosphate reductase</fullName>
        <shortName evidence="5">AGPR</shortName>
        <ecNumber evidence="5">1.2.1.38</ecNumber>
    </recommendedName>
    <alternativeName>
        <fullName evidence="5">N-acetyl-glutamate semialdehyde dehydrogenase</fullName>
        <shortName evidence="5">NAGSA dehydrogenase</shortName>
    </alternativeName>
</protein>
<dbReference type="GO" id="GO:0070401">
    <property type="term" value="F:NADP+ binding"/>
    <property type="evidence" value="ECO:0007669"/>
    <property type="project" value="InterPro"/>
</dbReference>
<keyword evidence="2 5" id="KW-0028">Amino-acid biosynthesis</keyword>
<dbReference type="Proteomes" id="UP000011910">
    <property type="component" value="Unassembled WGS sequence"/>
</dbReference>
<dbReference type="GO" id="GO:0006526">
    <property type="term" value="P:L-arginine biosynthetic process"/>
    <property type="evidence" value="ECO:0007669"/>
    <property type="project" value="UniProtKB-UniRule"/>
</dbReference>
<keyword evidence="3 5" id="KW-0521">NADP</keyword>